<evidence type="ECO:0000313" key="2">
    <source>
        <dbReference type="EMBL" id="EPS32146.1"/>
    </source>
</evidence>
<dbReference type="EMBL" id="KB644414">
    <property type="protein sequence ID" value="EPS32146.1"/>
    <property type="molecule type" value="Genomic_DNA"/>
</dbReference>
<feature type="region of interest" description="Disordered" evidence="1">
    <location>
        <begin position="43"/>
        <end position="62"/>
    </location>
</feature>
<evidence type="ECO:0000313" key="3">
    <source>
        <dbReference type="Proteomes" id="UP000019376"/>
    </source>
</evidence>
<organism evidence="2 3">
    <name type="scientific">Penicillium oxalicum (strain 114-2 / CGMCC 5302)</name>
    <name type="common">Penicillium decumbens</name>
    <dbReference type="NCBI Taxonomy" id="933388"/>
    <lineage>
        <taxon>Eukaryota</taxon>
        <taxon>Fungi</taxon>
        <taxon>Dikarya</taxon>
        <taxon>Ascomycota</taxon>
        <taxon>Pezizomycotina</taxon>
        <taxon>Eurotiomycetes</taxon>
        <taxon>Eurotiomycetidae</taxon>
        <taxon>Eurotiales</taxon>
        <taxon>Aspergillaceae</taxon>
        <taxon>Penicillium</taxon>
    </lineage>
</organism>
<accession>S7ZTP0</accession>
<evidence type="ECO:0000256" key="1">
    <source>
        <dbReference type="SAM" id="MobiDB-lite"/>
    </source>
</evidence>
<reference evidence="2 3" key="1">
    <citation type="journal article" date="2013" name="PLoS ONE">
        <title>Genomic and secretomic analyses reveal unique features of the lignocellulolytic enzyme system of Penicillium decumbens.</title>
        <authorList>
            <person name="Liu G."/>
            <person name="Zhang L."/>
            <person name="Wei X."/>
            <person name="Zou G."/>
            <person name="Qin Y."/>
            <person name="Ma L."/>
            <person name="Li J."/>
            <person name="Zheng H."/>
            <person name="Wang S."/>
            <person name="Wang C."/>
            <person name="Xun L."/>
            <person name="Zhao G.-P."/>
            <person name="Zhou Z."/>
            <person name="Qu Y."/>
        </authorList>
    </citation>
    <scope>NUCLEOTIDE SEQUENCE [LARGE SCALE GENOMIC DNA]</scope>
    <source>
        <strain evidence="3">114-2 / CGMCC 5302</strain>
    </source>
</reference>
<gene>
    <name evidence="2" type="ORF">PDE_07105</name>
</gene>
<name>S7ZTP0_PENO1</name>
<proteinExistence type="predicted"/>
<dbReference type="AlphaFoldDB" id="S7ZTP0"/>
<keyword evidence="3" id="KW-1185">Reference proteome</keyword>
<sequence>MGTFDAVVSCLGKLSSVPYPASVENGLMCTVGKIQETEAHGPIHLSSARGSSEIGLRSNGNDDRGVSCRRWTGDWVGFARVSTAPLCRFPHFLPGSREVGGETENDTSTHAENVMGCVSRRAPHKCLTRSCTAVPGAFLGRGEKYRVPAPQVRASTSR</sequence>
<protein>
    <submittedName>
        <fullName evidence="2">Uncharacterized protein</fullName>
    </submittedName>
</protein>
<dbReference type="Proteomes" id="UP000019376">
    <property type="component" value="Unassembled WGS sequence"/>
</dbReference>
<dbReference type="HOGENOM" id="CLU_1669993_0_0_1"/>